<evidence type="ECO:0000313" key="2">
    <source>
        <dbReference type="Proteomes" id="UP001202281"/>
    </source>
</evidence>
<dbReference type="EMBL" id="JALHLG010000049">
    <property type="protein sequence ID" value="MCJ2188846.1"/>
    <property type="molecule type" value="Genomic_DNA"/>
</dbReference>
<sequence>MSLAIDGDENVTLAIESSHELVPGNINNPFHGILGNDRANKGFAAMAIFIFDLYQKYSAPLQPLRQS</sequence>
<keyword evidence="2" id="KW-1185">Reference proteome</keyword>
<reference evidence="1 2" key="1">
    <citation type="submission" date="2022-04" db="EMBL/GenBank/DDBJ databases">
        <title>Identification of a novel bacterium isolated from mangrove sediments.</title>
        <authorList>
            <person name="Pan X."/>
        </authorList>
    </citation>
    <scope>NUCLEOTIDE SEQUENCE [LARGE SCALE GENOMIC DNA]</scope>
    <source>
        <strain evidence="1 2">B2638</strain>
    </source>
</reference>
<accession>A0ABT0BUW8</accession>
<protein>
    <submittedName>
        <fullName evidence="1">Uncharacterized protein</fullName>
    </submittedName>
</protein>
<name>A0ABT0BUW8_9SPHN</name>
<comment type="caution">
    <text evidence="1">The sequence shown here is derived from an EMBL/GenBank/DDBJ whole genome shotgun (WGS) entry which is preliminary data.</text>
</comment>
<evidence type="ECO:0000313" key="1">
    <source>
        <dbReference type="EMBL" id="MCJ2188846.1"/>
    </source>
</evidence>
<dbReference type="RefSeq" id="WP_243923842.1">
    <property type="nucleotide sequence ID" value="NZ_JALHLG010000049.1"/>
</dbReference>
<dbReference type="Proteomes" id="UP001202281">
    <property type="component" value="Unassembled WGS sequence"/>
</dbReference>
<gene>
    <name evidence="1" type="ORF">MTR66_18745</name>
</gene>
<organism evidence="1 2">
    <name type="scientific">Novosphingobium beihaiensis</name>
    <dbReference type="NCBI Taxonomy" id="2930389"/>
    <lineage>
        <taxon>Bacteria</taxon>
        <taxon>Pseudomonadati</taxon>
        <taxon>Pseudomonadota</taxon>
        <taxon>Alphaproteobacteria</taxon>
        <taxon>Sphingomonadales</taxon>
        <taxon>Sphingomonadaceae</taxon>
        <taxon>Novosphingobium</taxon>
    </lineage>
</organism>
<proteinExistence type="predicted"/>